<keyword evidence="1" id="KW-0472">Membrane</keyword>
<accession>A0ABN0HC22</accession>
<keyword evidence="1" id="KW-0812">Transmembrane</keyword>
<dbReference type="EMBL" id="AHOM02000004">
    <property type="protein sequence ID" value="EJZ43177.1"/>
    <property type="molecule type" value="Genomic_DNA"/>
</dbReference>
<comment type="caution">
    <text evidence="2">The sequence shown here is derived from an EMBL/GenBank/DDBJ whole genome shotgun (WGS) entry which is preliminary data.</text>
</comment>
<sequence length="38" mass="4639">MERYSKLNGTHFLSVWNLFFTFFSSLLDYKAIYHVLYS</sequence>
<evidence type="ECO:0000313" key="2">
    <source>
        <dbReference type="EMBL" id="EJZ43177.1"/>
    </source>
</evidence>
<reference evidence="2 3" key="1">
    <citation type="submission" date="2012-08" db="EMBL/GenBank/DDBJ databases">
        <authorList>
            <person name="Harkins D.M."/>
            <person name="Durkin A.S."/>
            <person name="Selengut J.D."/>
            <person name="Sanka R."/>
            <person name="DePew J."/>
            <person name="Purushe J."/>
            <person name="Matthias M.A."/>
            <person name="Vinetz J.M."/>
            <person name="Sutton G.G."/>
            <person name="Nelson W.C."/>
            <person name="Fouts D.E."/>
        </authorList>
    </citation>
    <scope>NUCLEOTIDE SEQUENCE [LARGE SCALE GENOMIC DNA]</scope>
    <source>
        <strain evidence="2 3">MMD4847</strain>
    </source>
</reference>
<name>A0ABN0HC22_9LEPT</name>
<keyword evidence="3" id="KW-1185">Reference proteome</keyword>
<evidence type="ECO:0000313" key="3">
    <source>
        <dbReference type="Proteomes" id="UP000018720"/>
    </source>
</evidence>
<feature type="transmembrane region" description="Helical" evidence="1">
    <location>
        <begin position="12"/>
        <end position="32"/>
    </location>
</feature>
<dbReference type="Proteomes" id="UP000018720">
    <property type="component" value="Unassembled WGS sequence"/>
</dbReference>
<organism evidence="2 3">
    <name type="scientific">Leptospira licerasiae str. MMD4847</name>
    <dbReference type="NCBI Taxonomy" id="1049971"/>
    <lineage>
        <taxon>Bacteria</taxon>
        <taxon>Pseudomonadati</taxon>
        <taxon>Spirochaetota</taxon>
        <taxon>Spirochaetia</taxon>
        <taxon>Leptospirales</taxon>
        <taxon>Leptospiraceae</taxon>
        <taxon>Leptospira</taxon>
    </lineage>
</organism>
<evidence type="ECO:0000256" key="1">
    <source>
        <dbReference type="SAM" id="Phobius"/>
    </source>
</evidence>
<protein>
    <submittedName>
        <fullName evidence="2">Uncharacterized protein</fullName>
    </submittedName>
</protein>
<proteinExistence type="predicted"/>
<gene>
    <name evidence="2" type="ORF">LEP1GSC178_2466</name>
</gene>
<keyword evidence="1" id="KW-1133">Transmembrane helix</keyword>